<feature type="region of interest" description="Disordered" evidence="1">
    <location>
        <begin position="208"/>
        <end position="230"/>
    </location>
</feature>
<organism evidence="3 4">
    <name type="scientific">Dillenia turbinata</name>
    <dbReference type="NCBI Taxonomy" id="194707"/>
    <lineage>
        <taxon>Eukaryota</taxon>
        <taxon>Viridiplantae</taxon>
        <taxon>Streptophyta</taxon>
        <taxon>Embryophyta</taxon>
        <taxon>Tracheophyta</taxon>
        <taxon>Spermatophyta</taxon>
        <taxon>Magnoliopsida</taxon>
        <taxon>eudicotyledons</taxon>
        <taxon>Gunneridae</taxon>
        <taxon>Pentapetalae</taxon>
        <taxon>Dilleniales</taxon>
        <taxon>Dilleniaceae</taxon>
        <taxon>Dillenia</taxon>
    </lineage>
</organism>
<protein>
    <submittedName>
        <fullName evidence="3">Uncharacterized protein</fullName>
    </submittedName>
</protein>
<evidence type="ECO:0000256" key="2">
    <source>
        <dbReference type="SAM" id="Phobius"/>
    </source>
</evidence>
<reference evidence="3 4" key="1">
    <citation type="submission" date="2023-12" db="EMBL/GenBank/DDBJ databases">
        <title>A high-quality genome assembly for Dillenia turbinata (Dilleniales).</title>
        <authorList>
            <person name="Chanderbali A."/>
        </authorList>
    </citation>
    <scope>NUCLEOTIDE SEQUENCE [LARGE SCALE GENOMIC DNA]</scope>
    <source>
        <strain evidence="3">LSX21</strain>
        <tissue evidence="3">Leaf</tissue>
    </source>
</reference>
<accession>A0AAN8YW55</accession>
<sequence>KKHGLSGASTHCAIQALGLTIALYINVVPGISIGSNVARDHLSELLWQISSAGIGERLMFSKDVRFVSLSLSSTIKESGDVKDTFVVKHNYLEEQRKHLIRGLTMRDQENSKDHRLVAIDRVFFNSTALSVALLMALILAASSLANDSCNALKIWLFRYRGNKASRICTGSCSNCKIGENSSVFVLTTSLSTVNFPSLVVNLKNSSSAASTHTPFTSQISPFGDRGSKSSTFKEPIDWDIRPTKKIRVTLFANTDDSIFKTKFPQFCHPGFGFFDDCIVESTTKASITRHNNQSNFLDRSSFGKRNIYVFSLELLINIVKHFHKSLRKRSSINNSLLSSSHFCSGHKLHCFSDLLGVLH</sequence>
<dbReference type="EMBL" id="JBAMMX010000023">
    <property type="protein sequence ID" value="KAK6917294.1"/>
    <property type="molecule type" value="Genomic_DNA"/>
</dbReference>
<feature type="transmembrane region" description="Helical" evidence="2">
    <location>
        <begin position="122"/>
        <end position="144"/>
    </location>
</feature>
<comment type="caution">
    <text evidence="3">The sequence shown here is derived from an EMBL/GenBank/DDBJ whole genome shotgun (WGS) entry which is preliminary data.</text>
</comment>
<evidence type="ECO:0000313" key="3">
    <source>
        <dbReference type="EMBL" id="KAK6917294.1"/>
    </source>
</evidence>
<evidence type="ECO:0000313" key="4">
    <source>
        <dbReference type="Proteomes" id="UP001370490"/>
    </source>
</evidence>
<keyword evidence="2" id="KW-0472">Membrane</keyword>
<keyword evidence="4" id="KW-1185">Reference proteome</keyword>
<keyword evidence="2" id="KW-0812">Transmembrane</keyword>
<keyword evidence="2" id="KW-1133">Transmembrane helix</keyword>
<evidence type="ECO:0000256" key="1">
    <source>
        <dbReference type="SAM" id="MobiDB-lite"/>
    </source>
</evidence>
<name>A0AAN8YW55_9MAGN</name>
<gene>
    <name evidence="3" type="ORF">RJ641_018045</name>
</gene>
<dbReference type="AlphaFoldDB" id="A0AAN8YW55"/>
<dbReference type="Proteomes" id="UP001370490">
    <property type="component" value="Unassembled WGS sequence"/>
</dbReference>
<feature type="non-terminal residue" evidence="3">
    <location>
        <position position="1"/>
    </location>
</feature>
<proteinExistence type="predicted"/>
<feature type="compositionally biased region" description="Polar residues" evidence="1">
    <location>
        <begin position="208"/>
        <end position="220"/>
    </location>
</feature>